<gene>
    <name evidence="1" type="ORF">GF068_22355</name>
</gene>
<evidence type="ECO:0000313" key="2">
    <source>
        <dbReference type="Proteomes" id="UP000440224"/>
    </source>
</evidence>
<organism evidence="1 2">
    <name type="scientific">Polyangium spumosum</name>
    <dbReference type="NCBI Taxonomy" id="889282"/>
    <lineage>
        <taxon>Bacteria</taxon>
        <taxon>Pseudomonadati</taxon>
        <taxon>Myxococcota</taxon>
        <taxon>Polyangia</taxon>
        <taxon>Polyangiales</taxon>
        <taxon>Polyangiaceae</taxon>
        <taxon>Polyangium</taxon>
    </lineage>
</organism>
<keyword evidence="2" id="KW-1185">Reference proteome</keyword>
<sequence>MTSRLSPFRSPQPPEVHLERPPLVQVIAQVRFPPILALGRQESVAPFQEAIRRRYPILRPESVPERLLLGVDGPVVQPSTMLWRFHDKDDVWRVALTTNSISLQANKYSSRADFFERLHQLLDELVRVTDPVAAGYERFGIRYVNRVRHPELEHLSRMVQPEVLGVANIGFGPELIFSVCESSFAVDDAQLRARWGLLPPRATTDPTAIREIDESSWILDLDMFVEKQPEFDASVVVERGQRFAETIYAFFRWCVTDEFLRTYGGQV</sequence>
<reference evidence="1 2" key="1">
    <citation type="submission" date="2019-10" db="EMBL/GenBank/DDBJ databases">
        <title>A soil myxobacterium in the family Polyangiaceae.</title>
        <authorList>
            <person name="Li Y."/>
            <person name="Wang J."/>
        </authorList>
    </citation>
    <scope>NUCLEOTIDE SEQUENCE [LARGE SCALE GENOMIC DNA]</scope>
    <source>
        <strain evidence="1 2">DSM 14734</strain>
    </source>
</reference>
<comment type="caution">
    <text evidence="1">The sequence shown here is derived from an EMBL/GenBank/DDBJ whole genome shotgun (WGS) entry which is preliminary data.</text>
</comment>
<dbReference type="AlphaFoldDB" id="A0A6N7PRS9"/>
<dbReference type="NCBIfam" id="TIGR04255">
    <property type="entry name" value="sporadTIGR04255"/>
    <property type="match status" value="1"/>
</dbReference>
<dbReference type="EMBL" id="WJIE01000006">
    <property type="protein sequence ID" value="MRG94639.1"/>
    <property type="molecule type" value="Genomic_DNA"/>
</dbReference>
<evidence type="ECO:0000313" key="1">
    <source>
        <dbReference type="EMBL" id="MRG94639.1"/>
    </source>
</evidence>
<accession>A0A6N7PRS9</accession>
<name>A0A6N7PRS9_9BACT</name>
<protein>
    <submittedName>
        <fullName evidence="1">TIGR04255 family protein</fullName>
    </submittedName>
</protein>
<dbReference type="OrthoDB" id="7107919at2"/>
<dbReference type="InterPro" id="IPR026349">
    <property type="entry name" value="CHP04255"/>
</dbReference>
<proteinExistence type="predicted"/>
<dbReference type="Proteomes" id="UP000440224">
    <property type="component" value="Unassembled WGS sequence"/>
</dbReference>